<reference evidence="1" key="1">
    <citation type="journal article" date="2021" name="Genome Biol. Evol.">
        <title>A High-Quality Reference Genome for a Parasitic Bivalve with Doubly Uniparental Inheritance (Bivalvia: Unionida).</title>
        <authorList>
            <person name="Smith C.H."/>
        </authorList>
    </citation>
    <scope>NUCLEOTIDE SEQUENCE</scope>
    <source>
        <strain evidence="1">CHS0354</strain>
    </source>
</reference>
<protein>
    <submittedName>
        <fullName evidence="1">Uncharacterized protein</fullName>
    </submittedName>
</protein>
<organism evidence="1 2">
    <name type="scientific">Potamilus streckersoni</name>
    <dbReference type="NCBI Taxonomy" id="2493646"/>
    <lineage>
        <taxon>Eukaryota</taxon>
        <taxon>Metazoa</taxon>
        <taxon>Spiralia</taxon>
        <taxon>Lophotrochozoa</taxon>
        <taxon>Mollusca</taxon>
        <taxon>Bivalvia</taxon>
        <taxon>Autobranchia</taxon>
        <taxon>Heteroconchia</taxon>
        <taxon>Palaeoheterodonta</taxon>
        <taxon>Unionida</taxon>
        <taxon>Unionoidea</taxon>
        <taxon>Unionidae</taxon>
        <taxon>Ambleminae</taxon>
        <taxon>Lampsilini</taxon>
        <taxon>Potamilus</taxon>
    </lineage>
</organism>
<comment type="caution">
    <text evidence="1">The sequence shown here is derived from an EMBL/GenBank/DDBJ whole genome shotgun (WGS) entry which is preliminary data.</text>
</comment>
<evidence type="ECO:0000313" key="1">
    <source>
        <dbReference type="EMBL" id="KAK3610543.1"/>
    </source>
</evidence>
<dbReference type="Proteomes" id="UP001195483">
    <property type="component" value="Unassembled WGS sequence"/>
</dbReference>
<gene>
    <name evidence="1" type="ORF">CHS0354_008979</name>
</gene>
<dbReference type="EMBL" id="JAEAOA010000587">
    <property type="protein sequence ID" value="KAK3610543.1"/>
    <property type="molecule type" value="Genomic_DNA"/>
</dbReference>
<accession>A0AAE0WCS2</accession>
<evidence type="ECO:0000313" key="2">
    <source>
        <dbReference type="Proteomes" id="UP001195483"/>
    </source>
</evidence>
<proteinExistence type="predicted"/>
<sequence length="71" mass="7946">MASDTMVVKLNVKFDKQMVTSGITYNYTTDPTITNIDPKCILSVAIGYNDKSQLKTVHRFTLEGDSVDEEN</sequence>
<keyword evidence="2" id="KW-1185">Reference proteome</keyword>
<dbReference type="AlphaFoldDB" id="A0AAE0WCS2"/>
<reference evidence="1" key="3">
    <citation type="submission" date="2023-05" db="EMBL/GenBank/DDBJ databases">
        <authorList>
            <person name="Smith C.H."/>
        </authorList>
    </citation>
    <scope>NUCLEOTIDE SEQUENCE</scope>
    <source>
        <strain evidence="1">CHS0354</strain>
        <tissue evidence="1">Mantle</tissue>
    </source>
</reference>
<reference evidence="1" key="2">
    <citation type="journal article" date="2021" name="Genome Biol. Evol.">
        <title>Developing a high-quality reference genome for a parasitic bivalve with doubly uniparental inheritance (Bivalvia: Unionida).</title>
        <authorList>
            <person name="Smith C.H."/>
        </authorList>
    </citation>
    <scope>NUCLEOTIDE SEQUENCE</scope>
    <source>
        <strain evidence="1">CHS0354</strain>
        <tissue evidence="1">Mantle</tissue>
    </source>
</reference>
<name>A0AAE0WCS2_9BIVA</name>